<evidence type="ECO:0000259" key="1">
    <source>
        <dbReference type="Pfam" id="PF01656"/>
    </source>
</evidence>
<accession>A0A0F7JGR9</accession>
<reference evidence="3" key="2">
    <citation type="journal article" date="2018" name="Genome Biol.">
        <title>SKESA: strategic k-mer extension for scrupulous assemblies.</title>
        <authorList>
            <person name="Souvorov A."/>
            <person name="Agarwala R."/>
            <person name="Lipman D.J."/>
        </authorList>
    </citation>
    <scope>NUCLEOTIDE SEQUENCE</scope>
    <source>
        <strain evidence="3">Tha16</strain>
    </source>
</reference>
<organism evidence="2 4">
    <name type="scientific">Salmonella typhimurium</name>
    <dbReference type="NCBI Taxonomy" id="90371"/>
    <lineage>
        <taxon>Bacteria</taxon>
        <taxon>Pseudomonadati</taxon>
        <taxon>Pseudomonadota</taxon>
        <taxon>Gammaproteobacteria</taxon>
        <taxon>Enterobacterales</taxon>
        <taxon>Enterobacteriaceae</taxon>
        <taxon>Salmonella</taxon>
    </lineage>
</organism>
<reference evidence="2 4" key="1">
    <citation type="journal article" date="2015" name="Genome Announc.">
        <title>Complete Genome Sequencing of a Multidrug-Resistant and Human-Invasive Salmonella enterica Serovar Typhimurium Strain of the Emerging Sequence Type 213 Genotype.</title>
        <authorList>
            <person name="Calva E."/>
            <person name="Silva C."/>
            <person name="Zaidi M.B."/>
            <person name="Sanchez-Flores A."/>
            <person name="Estrada K."/>
            <person name="Silva G.G."/>
            <person name="Soto-Jimenez L.M."/>
            <person name="Wiesner M."/>
            <person name="Fernandez-Mora M."/>
            <person name="Edwards R.A."/>
            <person name="Vinuesa P."/>
        </authorList>
    </citation>
    <scope>NUCLEOTIDE SEQUENCE [LARGE SCALE GENOMIC DNA]</scope>
    <source>
        <strain evidence="2 4">YU39</strain>
        <plasmid evidence="2 4">pYU39_89</plasmid>
    </source>
</reference>
<geneLocation type="plasmid" evidence="2 4">
    <name>pYU39_89</name>
</geneLocation>
<evidence type="ECO:0000313" key="4">
    <source>
        <dbReference type="Proteomes" id="UP000034636"/>
    </source>
</evidence>
<reference evidence="3" key="3">
    <citation type="submission" date="2019-08" db="EMBL/GenBank/DDBJ databases">
        <authorList>
            <consortium name="NCBI Pathogen Detection Project"/>
        </authorList>
    </citation>
    <scope>NUCLEOTIDE SEQUENCE</scope>
    <source>
        <strain evidence="3">Tha16</strain>
    </source>
</reference>
<dbReference type="InterPro" id="IPR027417">
    <property type="entry name" value="P-loop_NTPase"/>
</dbReference>
<gene>
    <name evidence="3" type="ORF">G0M00_13340</name>
    <name evidence="2" type="ORF">SE14_05086</name>
</gene>
<evidence type="ECO:0000313" key="2">
    <source>
        <dbReference type="EMBL" id="AKH10418.1"/>
    </source>
</evidence>
<evidence type="ECO:0000313" key="3">
    <source>
        <dbReference type="EMBL" id="HAD0245600.1"/>
    </source>
</evidence>
<dbReference type="SUPFAM" id="SSF52540">
    <property type="entry name" value="P-loop containing nucleoside triphosphate hydrolases"/>
    <property type="match status" value="1"/>
</dbReference>
<dbReference type="InterPro" id="IPR002586">
    <property type="entry name" value="CobQ/CobB/MinD/ParA_Nub-bd_dom"/>
</dbReference>
<dbReference type="Proteomes" id="UP000034636">
    <property type="component" value="Plasmid pYU39_89"/>
</dbReference>
<proteinExistence type="predicted"/>
<dbReference type="EMBL" id="CP011430">
    <property type="protein sequence ID" value="AKH10418.1"/>
    <property type="molecule type" value="Genomic_DNA"/>
</dbReference>
<dbReference type="PANTHER" id="PTHR13696:SF96">
    <property type="entry name" value="COBQ_COBB_MIND_PARA NUCLEOTIDE BINDING DOMAIN-CONTAINING PROTEIN"/>
    <property type="match status" value="1"/>
</dbReference>
<dbReference type="AlphaFoldDB" id="A0A0F7JGR9"/>
<keyword evidence="2" id="KW-0614">Plasmid</keyword>
<accession>A0A400DG27</accession>
<name>A0A0F7JGR9_SALTM</name>
<sequence length="213" mass="23555">MIILVVSQKGGCGKSTTSVNICAELARENKDVVLLDADKQGTAARWAADRNTAEVSPVIHCVQKFGNIRETLLDLDKRYEFVVVDTAGRDSKEMRTGITAADIVLVPFRPSQPDLDTLAHFVEVFEEALDLMPNPSIKAFAVLTMAPSNPVVNETNEAKEYLAEYPQLKLLKTIIRDRKVYRDCMAEGKGVVEMDNGKAKGEIQMLVKELLSD</sequence>
<dbReference type="RefSeq" id="WP_000585023.1">
    <property type="nucleotide sequence ID" value="NZ_CDJP01000365.1"/>
</dbReference>
<dbReference type="InterPro" id="IPR050678">
    <property type="entry name" value="DNA_Partitioning_ATPase"/>
</dbReference>
<dbReference type="Gene3D" id="3.40.50.300">
    <property type="entry name" value="P-loop containing nucleotide triphosphate hydrolases"/>
    <property type="match status" value="1"/>
</dbReference>
<protein>
    <submittedName>
        <fullName evidence="3">AAA family ATPase</fullName>
    </submittedName>
    <submittedName>
        <fullName evidence="2">LexA family transcriptional regulator</fullName>
    </submittedName>
</protein>
<dbReference type="PANTHER" id="PTHR13696">
    <property type="entry name" value="P-LOOP CONTAINING NUCLEOSIDE TRIPHOSPHATE HYDROLASE"/>
    <property type="match status" value="1"/>
</dbReference>
<feature type="domain" description="CobQ/CobB/MinD/ParA nucleotide binding" evidence="1">
    <location>
        <begin position="3"/>
        <end position="182"/>
    </location>
</feature>
<dbReference type="PATRIC" id="fig|59201.158.peg.5010"/>
<dbReference type="Pfam" id="PF01656">
    <property type="entry name" value="CbiA"/>
    <property type="match status" value="1"/>
</dbReference>
<dbReference type="EMBL" id="DAANKK010000019">
    <property type="protein sequence ID" value="HAD0245600.1"/>
    <property type="molecule type" value="Genomic_DNA"/>
</dbReference>
<dbReference type="PIRSF" id="PIRSF009320">
    <property type="entry name" value="Nuc_binding_HP_1000"/>
    <property type="match status" value="1"/>
</dbReference>
<dbReference type="CDD" id="cd02042">
    <property type="entry name" value="ParAB_family"/>
    <property type="match status" value="1"/>
</dbReference>